<dbReference type="Proteomes" id="UP001456344">
    <property type="component" value="Chromosome"/>
</dbReference>
<protein>
    <submittedName>
        <fullName evidence="1">Helix-turn-helix domain-containing protein</fullName>
    </submittedName>
</protein>
<gene>
    <name evidence="1" type="ORF">LCL61_36945</name>
</gene>
<reference evidence="1" key="1">
    <citation type="submission" date="2023-10" db="EMBL/GenBank/DDBJ databases">
        <title>Whole genome sequencing of actinobacterial strain Amycolatopsis sp. (BCA-696) identifies the underlying plant growth-promoting genes.</title>
        <authorList>
            <person name="Gandham P."/>
            <person name="Vadla N."/>
            <person name="Saji A."/>
            <person name="Srinivas V."/>
            <person name="Ruperao P."/>
            <person name="Selvanayagam S."/>
            <person name="Saxena R.K."/>
            <person name="Rathore A."/>
            <person name="Gopalakrishnan S."/>
            <person name="Thakur V."/>
        </authorList>
    </citation>
    <scope>NUCLEOTIDE SEQUENCE</scope>
    <source>
        <strain evidence="1">BCA-696</strain>
    </source>
</reference>
<dbReference type="EMBL" id="CP150484">
    <property type="protein sequence ID" value="WYW21150.1"/>
    <property type="molecule type" value="Genomic_DNA"/>
</dbReference>
<keyword evidence="2" id="KW-1185">Reference proteome</keyword>
<evidence type="ECO:0000313" key="2">
    <source>
        <dbReference type="Proteomes" id="UP001456344"/>
    </source>
</evidence>
<name>A0ACD5BP64_9PSEU</name>
<evidence type="ECO:0000313" key="1">
    <source>
        <dbReference type="EMBL" id="WYW21150.1"/>
    </source>
</evidence>
<accession>A0ACD5BP64</accession>
<organism evidence="1 2">
    <name type="scientific">Amycolatopsis coloradensis</name>
    <dbReference type="NCBI Taxonomy" id="76021"/>
    <lineage>
        <taxon>Bacteria</taxon>
        <taxon>Bacillati</taxon>
        <taxon>Actinomycetota</taxon>
        <taxon>Actinomycetes</taxon>
        <taxon>Pseudonocardiales</taxon>
        <taxon>Pseudonocardiaceae</taxon>
        <taxon>Amycolatopsis</taxon>
    </lineage>
</organism>
<sequence>MIEARTTTFASNDLGRTEQFLSSSYAPMRIERAAGGTGTRIRRVAAGTSSVDLLDLDLEMTYDVQPLGKVCLCDITSGTIREHRVNGGEAEAFGTGEIFSLSPPDRPYSGRICQAGYSITMFDPALLAQTAGSDRPVELLDHRPVDGPAARHLRAAIEHLRRDVLAVPEINENALVVSAASRNLAAAVLNAFPHRTFPGESAPHRRDSHPGALRRAVAFIEANAQRDIGAAEIAGAAHVSIRAVQLAFRLHLDLTPMAYVRRVRLDHARAELKAASPDDTTVTRVAARWGYGRPSAFAAHYRAAYGELPSHTLRSC</sequence>
<proteinExistence type="predicted"/>